<evidence type="ECO:0000313" key="7">
    <source>
        <dbReference type="EMBL" id="MBT0653161.1"/>
    </source>
</evidence>
<dbReference type="CDD" id="cd01335">
    <property type="entry name" value="Radical_SAM"/>
    <property type="match status" value="1"/>
</dbReference>
<keyword evidence="5" id="KW-0411">Iron-sulfur</keyword>
<dbReference type="CDD" id="cd21109">
    <property type="entry name" value="SPASM"/>
    <property type="match status" value="1"/>
</dbReference>
<keyword evidence="2" id="KW-0949">S-adenosyl-L-methionine</keyword>
<dbReference type="SMART" id="SM00729">
    <property type="entry name" value="Elp3"/>
    <property type="match status" value="1"/>
</dbReference>
<evidence type="ECO:0000256" key="2">
    <source>
        <dbReference type="ARBA" id="ARBA00022691"/>
    </source>
</evidence>
<keyword evidence="3" id="KW-0479">Metal-binding</keyword>
<keyword evidence="4" id="KW-0408">Iron</keyword>
<organism evidence="7 8">
    <name type="scientific">Geomobilimonas luticola</name>
    <dbReference type="NCBI Taxonomy" id="1114878"/>
    <lineage>
        <taxon>Bacteria</taxon>
        <taxon>Pseudomonadati</taxon>
        <taxon>Thermodesulfobacteriota</taxon>
        <taxon>Desulfuromonadia</taxon>
        <taxon>Geobacterales</taxon>
        <taxon>Geobacteraceae</taxon>
        <taxon>Geomobilimonas</taxon>
    </lineage>
</organism>
<dbReference type="InterPro" id="IPR050377">
    <property type="entry name" value="Radical_SAM_PqqE_MftC-like"/>
</dbReference>
<evidence type="ECO:0000259" key="6">
    <source>
        <dbReference type="SMART" id="SM00729"/>
    </source>
</evidence>
<comment type="caution">
    <text evidence="7">The sequence shown here is derived from an EMBL/GenBank/DDBJ whole genome shotgun (WGS) entry which is preliminary data.</text>
</comment>
<dbReference type="PANTHER" id="PTHR11228">
    <property type="entry name" value="RADICAL SAM DOMAIN PROTEIN"/>
    <property type="match status" value="1"/>
</dbReference>
<dbReference type="SUPFAM" id="SSF102114">
    <property type="entry name" value="Radical SAM enzymes"/>
    <property type="match status" value="1"/>
</dbReference>
<keyword evidence="8" id="KW-1185">Reference proteome</keyword>
<dbReference type="RefSeq" id="WP_214175141.1">
    <property type="nucleotide sequence ID" value="NZ_JAHCVK010000002.1"/>
</dbReference>
<evidence type="ECO:0000256" key="1">
    <source>
        <dbReference type="ARBA" id="ARBA00001966"/>
    </source>
</evidence>
<comment type="cofactor">
    <cofactor evidence="1">
        <name>[4Fe-4S] cluster</name>
        <dbReference type="ChEBI" id="CHEBI:49883"/>
    </cofactor>
</comment>
<dbReference type="SFLD" id="SFLDS00029">
    <property type="entry name" value="Radical_SAM"/>
    <property type="match status" value="1"/>
</dbReference>
<evidence type="ECO:0000256" key="4">
    <source>
        <dbReference type="ARBA" id="ARBA00023004"/>
    </source>
</evidence>
<name>A0ABS5SEW5_9BACT</name>
<dbReference type="InterPro" id="IPR007197">
    <property type="entry name" value="rSAM"/>
</dbReference>
<dbReference type="InterPro" id="IPR006638">
    <property type="entry name" value="Elp3/MiaA/NifB-like_rSAM"/>
</dbReference>
<sequence length="320" mass="37025">MSTIKFASIIVTYRCNARCHMCNTWQYPTDADQEIGVADYEKLPFMNTVNVTGGEAFLREDLDAIVSVLKKKSRRVVISSNGFYTEKIVQLFSKHRDIGIRISIEGLPAANDELRGLKDGFDHGIRSLLELHRMGIKDIGFGITVSDRNAKDLLELYELSRMMGLEFATAAIHNAFYFHKSDNMFEQPEEAVAEFKKLIREQLKSRKVKEWFRAYFNYGLINFIEGKPRLLPCNMGHDSFFLDPYGEVYPCNVMQESMGNIRDQAFSEIWNSPDAEDIRRKVKHCTNNCWMIGSVSQQMKKNLWLPARWILQNKFMKDGE</sequence>
<reference evidence="7 8" key="1">
    <citation type="submission" date="2021-05" db="EMBL/GenBank/DDBJ databases">
        <title>The draft genome of Geobacter luticola JCM 17780.</title>
        <authorList>
            <person name="Xu Z."/>
            <person name="Masuda Y."/>
            <person name="Itoh H."/>
            <person name="Senoo K."/>
        </authorList>
    </citation>
    <scope>NUCLEOTIDE SEQUENCE [LARGE SCALE GENOMIC DNA]</scope>
    <source>
        <strain evidence="7 8">JCM 17780</strain>
    </source>
</reference>
<dbReference type="InterPro" id="IPR013785">
    <property type="entry name" value="Aldolase_TIM"/>
</dbReference>
<dbReference type="Pfam" id="PF04055">
    <property type="entry name" value="Radical_SAM"/>
    <property type="match status" value="1"/>
</dbReference>
<proteinExistence type="predicted"/>
<dbReference type="Gene3D" id="3.20.20.70">
    <property type="entry name" value="Aldolase class I"/>
    <property type="match status" value="1"/>
</dbReference>
<dbReference type="InterPro" id="IPR058240">
    <property type="entry name" value="rSAM_sf"/>
</dbReference>
<feature type="domain" description="Elp3/MiaA/NifB-like radical SAM core" evidence="6">
    <location>
        <begin position="5"/>
        <end position="203"/>
    </location>
</feature>
<dbReference type="EMBL" id="JAHCVK010000002">
    <property type="protein sequence ID" value="MBT0653161.1"/>
    <property type="molecule type" value="Genomic_DNA"/>
</dbReference>
<dbReference type="Proteomes" id="UP000756860">
    <property type="component" value="Unassembled WGS sequence"/>
</dbReference>
<dbReference type="InterPro" id="IPR023885">
    <property type="entry name" value="4Fe4S-binding_SPASM_dom"/>
</dbReference>
<protein>
    <submittedName>
        <fullName evidence="7">Radical SAM protein</fullName>
    </submittedName>
</protein>
<dbReference type="Pfam" id="PF13186">
    <property type="entry name" value="SPASM"/>
    <property type="match status" value="1"/>
</dbReference>
<gene>
    <name evidence="7" type="ORF">KI810_08850</name>
</gene>
<evidence type="ECO:0000256" key="3">
    <source>
        <dbReference type="ARBA" id="ARBA00022723"/>
    </source>
</evidence>
<dbReference type="SFLD" id="SFLDG01067">
    <property type="entry name" value="SPASM/twitch_domain_containing"/>
    <property type="match status" value="1"/>
</dbReference>
<accession>A0ABS5SEW5</accession>
<evidence type="ECO:0000313" key="8">
    <source>
        <dbReference type="Proteomes" id="UP000756860"/>
    </source>
</evidence>
<dbReference type="NCBIfam" id="TIGR04085">
    <property type="entry name" value="rSAM_more_4Fe4S"/>
    <property type="match status" value="1"/>
</dbReference>
<evidence type="ECO:0000256" key="5">
    <source>
        <dbReference type="ARBA" id="ARBA00023014"/>
    </source>
</evidence>
<dbReference type="PANTHER" id="PTHR11228:SF7">
    <property type="entry name" value="PQQA PEPTIDE CYCLASE"/>
    <property type="match status" value="1"/>
</dbReference>